<dbReference type="OrthoDB" id="9805617at2"/>
<dbReference type="GO" id="GO:0005524">
    <property type="term" value="F:ATP binding"/>
    <property type="evidence" value="ECO:0007669"/>
    <property type="project" value="UniProtKB-KW"/>
</dbReference>
<evidence type="ECO:0000256" key="4">
    <source>
        <dbReference type="ARBA" id="ARBA00022801"/>
    </source>
</evidence>
<dbReference type="EC" id="3.6.4.13" evidence="2"/>
<reference evidence="10 11" key="1">
    <citation type="submission" date="2019-06" db="EMBL/GenBank/DDBJ databases">
        <title>Desulfobotulus mexicanus sp. nov., a novel sulfate-reducing bacterium isolated from the sediment of an alkaline crater lake in Mexico.</title>
        <authorList>
            <person name="Hirschler-Rea A."/>
        </authorList>
    </citation>
    <scope>NUCLEOTIDE SEQUENCE [LARGE SCALE GENOMIC DNA]</scope>
    <source>
        <strain evidence="10 11">PAR22N</strain>
    </source>
</reference>
<dbReference type="Pfam" id="PF07717">
    <property type="entry name" value="OB_NTP_bind"/>
    <property type="match status" value="1"/>
</dbReference>
<dbReference type="InterPro" id="IPR011709">
    <property type="entry name" value="DEAD-box_helicase_OB_fold"/>
</dbReference>
<dbReference type="PROSITE" id="PS51192">
    <property type="entry name" value="HELICASE_ATP_BIND_1"/>
    <property type="match status" value="1"/>
</dbReference>
<dbReference type="InterPro" id="IPR027417">
    <property type="entry name" value="P-loop_NTPase"/>
</dbReference>
<dbReference type="SUPFAM" id="SSF52540">
    <property type="entry name" value="P-loop containing nucleoside triphosphate hydrolases"/>
    <property type="match status" value="1"/>
</dbReference>
<gene>
    <name evidence="10" type="primary">hrpA</name>
    <name evidence="10" type="ORF">FIM25_07690</name>
</gene>
<proteinExistence type="inferred from homology"/>
<evidence type="ECO:0000256" key="6">
    <source>
        <dbReference type="ARBA" id="ARBA00022840"/>
    </source>
</evidence>
<evidence type="ECO:0000313" key="11">
    <source>
        <dbReference type="Proteomes" id="UP000321899"/>
    </source>
</evidence>
<evidence type="ECO:0000256" key="2">
    <source>
        <dbReference type="ARBA" id="ARBA00012552"/>
    </source>
</evidence>
<dbReference type="PANTHER" id="PTHR18934:SF99">
    <property type="entry name" value="ATP-DEPENDENT RNA HELICASE DHX37-RELATED"/>
    <property type="match status" value="1"/>
</dbReference>
<organism evidence="10 11">
    <name type="scientific">Desulfobotulus mexicanus</name>
    <dbReference type="NCBI Taxonomy" id="2586642"/>
    <lineage>
        <taxon>Bacteria</taxon>
        <taxon>Pseudomonadati</taxon>
        <taxon>Thermodesulfobacteriota</taxon>
        <taxon>Desulfobacteria</taxon>
        <taxon>Desulfobacterales</taxon>
        <taxon>Desulfobacteraceae</taxon>
        <taxon>Desulfobotulus</taxon>
    </lineage>
</organism>
<dbReference type="InterPro" id="IPR014001">
    <property type="entry name" value="Helicase_ATP-bd"/>
</dbReference>
<dbReference type="GO" id="GO:0003723">
    <property type="term" value="F:RNA binding"/>
    <property type="evidence" value="ECO:0007669"/>
    <property type="project" value="TreeGrafter"/>
</dbReference>
<dbReference type="GO" id="GO:0016887">
    <property type="term" value="F:ATP hydrolysis activity"/>
    <property type="evidence" value="ECO:0007669"/>
    <property type="project" value="RHEA"/>
</dbReference>
<evidence type="ECO:0000259" key="8">
    <source>
        <dbReference type="PROSITE" id="PS51192"/>
    </source>
</evidence>
<comment type="catalytic activity">
    <reaction evidence="7">
        <text>ATP + H2O = ADP + phosphate + H(+)</text>
        <dbReference type="Rhea" id="RHEA:13065"/>
        <dbReference type="ChEBI" id="CHEBI:15377"/>
        <dbReference type="ChEBI" id="CHEBI:15378"/>
        <dbReference type="ChEBI" id="CHEBI:30616"/>
        <dbReference type="ChEBI" id="CHEBI:43474"/>
        <dbReference type="ChEBI" id="CHEBI:456216"/>
        <dbReference type="EC" id="3.6.4.13"/>
    </reaction>
</comment>
<dbReference type="SMART" id="SM00382">
    <property type="entry name" value="AAA"/>
    <property type="match status" value="1"/>
</dbReference>
<protein>
    <recommendedName>
        <fullName evidence="2">RNA helicase</fullName>
        <ecNumber evidence="2">3.6.4.13</ecNumber>
    </recommendedName>
</protein>
<dbReference type="Pfam" id="PF21010">
    <property type="entry name" value="HA2_C"/>
    <property type="match status" value="1"/>
</dbReference>
<sequence>MTIRKKIRSFRHDIKKIPEEKQEQNLIFLEKKLTEAKERFYERKKKLPRTSFDTNLPITAHKDAIIKAIQDNSVVIIAGETGSGKTTQLPKLCLEAGRGQYGRIGCTQPRRIAALSVAERIAEELHTTLGQAVGCKVRFRDQTGQDTIIKLMTDGMLLSETLSDPFLNQYDTLIIDEAHERSLNIDFLLGFLIRITQKRKDLKVIITSATIDTEKFSTAFAGAPILTVSGRMYPVEVRYQPQPEEEEKDSPSLAEQVARAIDELVTEGPFGDILVFLPTEYDIREACDLLSGRNYKGAVILPLYARLTGTQQRRVFQPADGRKIVVATNVAETSLTIPGIRYVVDTGVARVPRYIPGIRSTSLPIVPISKSSADQRKGRCGRVANGICIRLYSEESYEARERFTTPEILRANLADVLLKMTALRLGDIRDFPFVDRPADRLIKDGYDILQELGAICPVKSQKKETSGFELTSVGKRMASIPLDPRIARMLVSAEELGCVEDVAVIAAGITAVDPRERPEDKKQQALQAQKNFVDPLSDFITLLNIWKKFIEESRGSLGIAPLKKFTERYFLSFKRMREWRDLSLQIIEMLEETDIKAEITQQPEASPDASGPFSPRYEAIHKAILTGHLSNIARRKDKNILLASRNREVMIFPGSGLFNKNPDWIVSAEMVETSRLFARCLASIDPLWVVGAGGSLISESLYAPHWEKNKGRVMAFRRRSLYGLILTDRESVPFGTEDPETATRIFIQSALVQGELKQLPPFLIHNQKTLEEVLAKEDRLRRRDLFAGENAIFDFYASRITGIFDIRTLLNEIRKKGDDSYLRMEEKDLLFGDTDTKILALFPEKVSLGKKELFPCTYSFNPGEDSDGISVRIPLDLSAEINPHETEWLIPGLFCEKIEVMLKGLPKIIRKRLVPLPDTAKDIAKELKPDGKPLAMALSRFLYQRYNVDVAPARFNEIDLPDHLRMRLCLTDSSGKILSVSRDPSVLRENIQNTRKNKKLEIFREKWEKNPVTIRELDGMPERLSLDPENPDSDLVFTAFSITENGVGRSLFTSRSEARYHHETAMAQLLEKELKSEIAHLKKHLTLPADTREILLHFSGKEAFEQNLKEAVCAPMTRLDIRSEKAFLDALSKAKENLIPEGKNLIKAVLPVLYAAQEVRDIFYSFRKKGGAKTISFLEEMDKEMQRLIPENFVKLYSSERIMHFPRYLKAMVIRIQRASEDFSKDARKQTEIKPYENALKEILSELSPHVSEEKKNEVENLFWMIEEFKVSVFAQEVGALGPISAKRLKEQIRRIQNLV</sequence>
<dbReference type="CDD" id="cd18791">
    <property type="entry name" value="SF2_C_RHA"/>
    <property type="match status" value="1"/>
</dbReference>
<keyword evidence="4 10" id="KW-0378">Hydrolase</keyword>
<comment type="caution">
    <text evidence="10">The sequence shown here is derived from an EMBL/GenBank/DDBJ whole genome shotgun (WGS) entry which is preliminary data.</text>
</comment>
<dbReference type="FunFam" id="3.40.50.300:FF:000578">
    <property type="entry name" value="probable ATP-dependent RNA helicase DHX35"/>
    <property type="match status" value="1"/>
</dbReference>
<name>A0A5Q4VFG2_9BACT</name>
<evidence type="ECO:0000259" key="9">
    <source>
        <dbReference type="PROSITE" id="PS51194"/>
    </source>
</evidence>
<dbReference type="SMART" id="SM00847">
    <property type="entry name" value="HA2"/>
    <property type="match status" value="1"/>
</dbReference>
<dbReference type="NCBIfam" id="TIGR01967">
    <property type="entry name" value="DEAH_box_HrpA"/>
    <property type="match status" value="1"/>
</dbReference>
<dbReference type="InterPro" id="IPR024590">
    <property type="entry name" value="HrpA_C"/>
</dbReference>
<dbReference type="Pfam" id="PF00270">
    <property type="entry name" value="DEAD"/>
    <property type="match status" value="1"/>
</dbReference>
<dbReference type="SMART" id="SM00487">
    <property type="entry name" value="DEXDc"/>
    <property type="match status" value="1"/>
</dbReference>
<dbReference type="PROSITE" id="PS51194">
    <property type="entry name" value="HELICASE_CTER"/>
    <property type="match status" value="1"/>
</dbReference>
<evidence type="ECO:0000256" key="1">
    <source>
        <dbReference type="ARBA" id="ARBA00008792"/>
    </source>
</evidence>
<dbReference type="InterPro" id="IPR007502">
    <property type="entry name" value="Helicase-assoc_dom"/>
</dbReference>
<dbReference type="InterPro" id="IPR010222">
    <property type="entry name" value="RNA_helicase_HrpA"/>
</dbReference>
<dbReference type="InterPro" id="IPR001650">
    <property type="entry name" value="Helicase_C-like"/>
</dbReference>
<dbReference type="InterPro" id="IPR011545">
    <property type="entry name" value="DEAD/DEAH_box_helicase_dom"/>
</dbReference>
<dbReference type="InterPro" id="IPR003593">
    <property type="entry name" value="AAA+_ATPase"/>
</dbReference>
<dbReference type="EMBL" id="VDMB01000007">
    <property type="protein sequence ID" value="TYT74992.1"/>
    <property type="molecule type" value="Genomic_DNA"/>
</dbReference>
<dbReference type="Gene3D" id="3.40.50.300">
    <property type="entry name" value="P-loop containing nucleotide triphosphate hydrolases"/>
    <property type="match status" value="2"/>
</dbReference>
<dbReference type="SMART" id="SM00490">
    <property type="entry name" value="HELICc"/>
    <property type="match status" value="1"/>
</dbReference>
<evidence type="ECO:0000256" key="5">
    <source>
        <dbReference type="ARBA" id="ARBA00022806"/>
    </source>
</evidence>
<feature type="domain" description="Helicase ATP-binding" evidence="8">
    <location>
        <begin position="66"/>
        <end position="229"/>
    </location>
</feature>
<dbReference type="Pfam" id="PF11898">
    <property type="entry name" value="DUF3418"/>
    <property type="match status" value="1"/>
</dbReference>
<accession>A0A5Q4VFG2</accession>
<dbReference type="PANTHER" id="PTHR18934">
    <property type="entry name" value="ATP-DEPENDENT RNA HELICASE"/>
    <property type="match status" value="1"/>
</dbReference>
<keyword evidence="5 10" id="KW-0347">Helicase</keyword>
<dbReference type="Proteomes" id="UP000321899">
    <property type="component" value="Unassembled WGS sequence"/>
</dbReference>
<keyword evidence="6" id="KW-0067">ATP-binding</keyword>
<evidence type="ECO:0000256" key="7">
    <source>
        <dbReference type="ARBA" id="ARBA00047984"/>
    </source>
</evidence>
<dbReference type="Pfam" id="PF00271">
    <property type="entry name" value="Helicase_C"/>
    <property type="match status" value="1"/>
</dbReference>
<keyword evidence="3" id="KW-0547">Nucleotide-binding</keyword>
<evidence type="ECO:0000313" key="10">
    <source>
        <dbReference type="EMBL" id="TYT74992.1"/>
    </source>
</evidence>
<comment type="similarity">
    <text evidence="1">Belongs to the DEAD box helicase family. DEAH subfamily.</text>
</comment>
<dbReference type="Gene3D" id="1.20.120.1080">
    <property type="match status" value="1"/>
</dbReference>
<evidence type="ECO:0000256" key="3">
    <source>
        <dbReference type="ARBA" id="ARBA00022741"/>
    </source>
</evidence>
<feature type="domain" description="Helicase C-terminal" evidence="9">
    <location>
        <begin position="256"/>
        <end position="424"/>
    </location>
</feature>
<keyword evidence="11" id="KW-1185">Reference proteome</keyword>
<dbReference type="GO" id="GO:0003724">
    <property type="term" value="F:RNA helicase activity"/>
    <property type="evidence" value="ECO:0007669"/>
    <property type="project" value="UniProtKB-EC"/>
</dbReference>